<dbReference type="InterPro" id="IPR029069">
    <property type="entry name" value="HotDog_dom_sf"/>
</dbReference>
<feature type="domain" description="Thioesterase" evidence="2">
    <location>
        <begin position="80"/>
        <end position="141"/>
    </location>
</feature>
<dbReference type="OrthoDB" id="2139465at2"/>
<dbReference type="InterPro" id="IPR003736">
    <property type="entry name" value="PAAI_dom"/>
</dbReference>
<dbReference type="EMBL" id="JXRP01000018">
    <property type="protein sequence ID" value="KIL44765.1"/>
    <property type="molecule type" value="Genomic_DNA"/>
</dbReference>
<dbReference type="Proteomes" id="UP000031938">
    <property type="component" value="Unassembled WGS sequence"/>
</dbReference>
<dbReference type="InterPro" id="IPR006683">
    <property type="entry name" value="Thioestr_dom"/>
</dbReference>
<gene>
    <name evidence="3" type="ORF">KP78_23090</name>
</gene>
<organism evidence="3 4">
    <name type="scientific">Jeotgalibacillus soli</name>
    <dbReference type="NCBI Taxonomy" id="889306"/>
    <lineage>
        <taxon>Bacteria</taxon>
        <taxon>Bacillati</taxon>
        <taxon>Bacillota</taxon>
        <taxon>Bacilli</taxon>
        <taxon>Bacillales</taxon>
        <taxon>Caryophanaceae</taxon>
        <taxon>Jeotgalibacillus</taxon>
    </lineage>
</organism>
<dbReference type="SUPFAM" id="SSF54637">
    <property type="entry name" value="Thioesterase/thiol ester dehydrase-isomerase"/>
    <property type="match status" value="1"/>
</dbReference>
<protein>
    <recommendedName>
        <fullName evidence="2">Thioesterase domain-containing protein</fullName>
    </recommendedName>
</protein>
<reference evidence="3 4" key="1">
    <citation type="submission" date="2015-01" db="EMBL/GenBank/DDBJ databases">
        <title>Genome sequencing of Jeotgalibacillus soli.</title>
        <authorList>
            <person name="Goh K.M."/>
            <person name="Chan K.-G."/>
            <person name="Yaakop A.S."/>
            <person name="Ee R."/>
            <person name="Gan H.M."/>
            <person name="Chan C.S."/>
        </authorList>
    </citation>
    <scope>NUCLEOTIDE SEQUENCE [LARGE SCALE GENOMIC DNA]</scope>
    <source>
        <strain evidence="3 4">P9</strain>
    </source>
</reference>
<evidence type="ECO:0000259" key="2">
    <source>
        <dbReference type="Pfam" id="PF03061"/>
    </source>
</evidence>
<keyword evidence="1" id="KW-0378">Hydrolase</keyword>
<dbReference type="RefSeq" id="WP_052474767.1">
    <property type="nucleotide sequence ID" value="NZ_JXRP01000018.1"/>
</dbReference>
<dbReference type="GO" id="GO:0016289">
    <property type="term" value="F:acyl-CoA hydrolase activity"/>
    <property type="evidence" value="ECO:0007669"/>
    <property type="project" value="UniProtKB-ARBA"/>
</dbReference>
<comment type="caution">
    <text evidence="3">The sequence shown here is derived from an EMBL/GenBank/DDBJ whole genome shotgun (WGS) entry which is preliminary data.</text>
</comment>
<dbReference type="Gene3D" id="3.10.129.10">
    <property type="entry name" value="Hotdog Thioesterase"/>
    <property type="match status" value="1"/>
</dbReference>
<dbReference type="CDD" id="cd03443">
    <property type="entry name" value="PaaI_thioesterase"/>
    <property type="match status" value="1"/>
</dbReference>
<dbReference type="Pfam" id="PF03061">
    <property type="entry name" value="4HBT"/>
    <property type="match status" value="1"/>
</dbReference>
<dbReference type="PATRIC" id="fig|889306.3.peg.2323"/>
<sequence>MGGFVHIRDEKIALTGDILKCGSEEDTQVLHRVVKGLKEKRESIYSSYIGAILNMNWDAASFNSTVSFPITPALFNSLRIVHGGVTATMIDSAMRILANQLVPEGYGAVTNQLNVHYIATIRGGKMTSTANLLHQGNRTIALEGGYSL</sequence>
<proteinExistence type="predicted"/>
<evidence type="ECO:0000313" key="3">
    <source>
        <dbReference type="EMBL" id="KIL44765.1"/>
    </source>
</evidence>
<dbReference type="AlphaFoldDB" id="A0A0C2R3C3"/>
<dbReference type="STRING" id="889306.KP78_23090"/>
<accession>A0A0C2R3C3</accession>
<dbReference type="NCBIfam" id="TIGR00369">
    <property type="entry name" value="unchar_dom_1"/>
    <property type="match status" value="1"/>
</dbReference>
<keyword evidence="4" id="KW-1185">Reference proteome</keyword>
<evidence type="ECO:0000313" key="4">
    <source>
        <dbReference type="Proteomes" id="UP000031938"/>
    </source>
</evidence>
<name>A0A0C2R3C3_9BACL</name>
<evidence type="ECO:0000256" key="1">
    <source>
        <dbReference type="ARBA" id="ARBA00022801"/>
    </source>
</evidence>